<dbReference type="OrthoDB" id="4454541at2759"/>
<dbReference type="InterPro" id="IPR036864">
    <property type="entry name" value="Zn2-C6_fun-type_DNA-bd_sf"/>
</dbReference>
<evidence type="ECO:0000313" key="4">
    <source>
        <dbReference type="EMBL" id="KAG9252362.1"/>
    </source>
</evidence>
<protein>
    <recommendedName>
        <fullName evidence="3">Zn(2)-C6 fungal-type domain-containing protein</fullName>
    </recommendedName>
</protein>
<sequence length="687" mass="75449">MQKMSPTSLPATRARKRIPVACRLCKQRKVKCSGSHPCSNCTGRGRDCIFDEAEKKVTILERNLRALQDRATQNAPSAEGDSGVQAEPSVETCSQNTTDGRPPSTLTGHGNAGSARRPSPAQTGAKCSHPSALWPIFEAAASALGVVGMSHSQPPPVLARDNAHKTVSGKGLEGFTPYIFPQKELMAYLIQGVDFHLNHFLCVFDPKTALTQLESLPLEPVDKKLTRIQAKLAILVGLGKFFREKGGLPGEVPGMSEFMVARDIPSDSELLQDPVDAAETLCLLSCYADATGFHELAYIYIGHATRLLHVSQFGHGATQIMGETPERQYWISRLSISVAILNVWVCGTLRIPPDFSPRHHSSISSPFNGDEQRPSNRALQIGLGLTVIMNEALERCRCYLESDPTGGPGERGREWEPILPDSTTIMTTLRTIAQHGQEIMNLTASPMNTGITERCGIELHLWYCHSVVLVTLPSIIHMARRSNGLHRVIPSEYTNPVVWRACAKYAFLGLKLIIELHKHGFSDTYSGIKLEILAAAMLALVLVSFPEAEEDIPMWERVQAILEDVADRGSLDARSVLTGVRTIARNAIRNRSSRRQQAWIPQVDFAAWDSFDGFLRQPHLLHIFDMSQDSGIVRFAGEDYAASPSGTGRLLNDTPLSQIDAPYLDALASAGDFTFSTEDLQWLDAVQ</sequence>
<dbReference type="CDD" id="cd00067">
    <property type="entry name" value="GAL4"/>
    <property type="match status" value="1"/>
</dbReference>
<feature type="compositionally biased region" description="Polar residues" evidence="2">
    <location>
        <begin position="91"/>
        <end position="108"/>
    </location>
</feature>
<dbReference type="SMART" id="SM00066">
    <property type="entry name" value="GAL4"/>
    <property type="match status" value="1"/>
</dbReference>
<dbReference type="GO" id="GO:0000981">
    <property type="term" value="F:DNA-binding transcription factor activity, RNA polymerase II-specific"/>
    <property type="evidence" value="ECO:0007669"/>
    <property type="project" value="InterPro"/>
</dbReference>
<dbReference type="CDD" id="cd12148">
    <property type="entry name" value="fungal_TF_MHR"/>
    <property type="match status" value="1"/>
</dbReference>
<dbReference type="Gene3D" id="4.10.240.10">
    <property type="entry name" value="Zn(2)-C6 fungal-type DNA-binding domain"/>
    <property type="match status" value="1"/>
</dbReference>
<proteinExistence type="predicted"/>
<dbReference type="InterPro" id="IPR001138">
    <property type="entry name" value="Zn2Cys6_DnaBD"/>
</dbReference>
<evidence type="ECO:0000256" key="1">
    <source>
        <dbReference type="ARBA" id="ARBA00023242"/>
    </source>
</evidence>
<dbReference type="InterPro" id="IPR050987">
    <property type="entry name" value="AtrR-like"/>
</dbReference>
<dbReference type="PROSITE" id="PS50048">
    <property type="entry name" value="ZN2_CY6_FUNGAL_2"/>
    <property type="match status" value="1"/>
</dbReference>
<feature type="region of interest" description="Disordered" evidence="2">
    <location>
        <begin position="70"/>
        <end position="127"/>
    </location>
</feature>
<keyword evidence="1" id="KW-0539">Nucleus</keyword>
<evidence type="ECO:0000256" key="2">
    <source>
        <dbReference type="SAM" id="MobiDB-lite"/>
    </source>
</evidence>
<accession>A0A9P7ZIL4</accession>
<dbReference type="GO" id="GO:0008270">
    <property type="term" value="F:zinc ion binding"/>
    <property type="evidence" value="ECO:0007669"/>
    <property type="project" value="InterPro"/>
</dbReference>
<dbReference type="GeneID" id="70294736"/>
<keyword evidence="5" id="KW-1185">Reference proteome</keyword>
<dbReference type="SUPFAM" id="SSF57701">
    <property type="entry name" value="Zn2/Cys6 DNA-binding domain"/>
    <property type="match status" value="1"/>
</dbReference>
<feature type="domain" description="Zn(2)-C6 fungal-type" evidence="3">
    <location>
        <begin position="21"/>
        <end position="50"/>
    </location>
</feature>
<dbReference type="EMBL" id="MU251262">
    <property type="protein sequence ID" value="KAG9252362.1"/>
    <property type="molecule type" value="Genomic_DNA"/>
</dbReference>
<dbReference type="Proteomes" id="UP000887229">
    <property type="component" value="Unassembled WGS sequence"/>
</dbReference>
<dbReference type="AlphaFoldDB" id="A0A9P7ZIL4"/>
<organism evidence="4 5">
    <name type="scientific">Emericellopsis atlantica</name>
    <dbReference type="NCBI Taxonomy" id="2614577"/>
    <lineage>
        <taxon>Eukaryota</taxon>
        <taxon>Fungi</taxon>
        <taxon>Dikarya</taxon>
        <taxon>Ascomycota</taxon>
        <taxon>Pezizomycotina</taxon>
        <taxon>Sordariomycetes</taxon>
        <taxon>Hypocreomycetidae</taxon>
        <taxon>Hypocreales</taxon>
        <taxon>Bionectriaceae</taxon>
        <taxon>Emericellopsis</taxon>
    </lineage>
</organism>
<dbReference type="PROSITE" id="PS00463">
    <property type="entry name" value="ZN2_CY6_FUNGAL_1"/>
    <property type="match status" value="1"/>
</dbReference>
<dbReference type="PANTHER" id="PTHR46910:SF39">
    <property type="entry name" value="ZN(II)2CYS6 TRANSCRIPTION FACTOR (EUROFUNG)"/>
    <property type="match status" value="1"/>
</dbReference>
<gene>
    <name evidence="4" type="ORF">F5Z01DRAFT_660486</name>
</gene>
<dbReference type="Pfam" id="PF00172">
    <property type="entry name" value="Zn_clus"/>
    <property type="match status" value="1"/>
</dbReference>
<name>A0A9P7ZIL4_9HYPO</name>
<comment type="caution">
    <text evidence="4">The sequence shown here is derived from an EMBL/GenBank/DDBJ whole genome shotgun (WGS) entry which is preliminary data.</text>
</comment>
<evidence type="ECO:0000259" key="3">
    <source>
        <dbReference type="PROSITE" id="PS50048"/>
    </source>
</evidence>
<reference evidence="4" key="1">
    <citation type="journal article" date="2021" name="IMA Fungus">
        <title>Genomic characterization of three marine fungi, including Emericellopsis atlantica sp. nov. with signatures of a generalist lifestyle and marine biomass degradation.</title>
        <authorList>
            <person name="Hagestad O.C."/>
            <person name="Hou L."/>
            <person name="Andersen J.H."/>
            <person name="Hansen E.H."/>
            <person name="Altermark B."/>
            <person name="Li C."/>
            <person name="Kuhnert E."/>
            <person name="Cox R.J."/>
            <person name="Crous P.W."/>
            <person name="Spatafora J.W."/>
            <person name="Lail K."/>
            <person name="Amirebrahimi M."/>
            <person name="Lipzen A."/>
            <person name="Pangilinan J."/>
            <person name="Andreopoulos W."/>
            <person name="Hayes R.D."/>
            <person name="Ng V."/>
            <person name="Grigoriev I.V."/>
            <person name="Jackson S.A."/>
            <person name="Sutton T.D.S."/>
            <person name="Dobson A.D.W."/>
            <person name="Rama T."/>
        </authorList>
    </citation>
    <scope>NUCLEOTIDE SEQUENCE</scope>
    <source>
        <strain evidence="4">TS7</strain>
    </source>
</reference>
<dbReference type="RefSeq" id="XP_046116286.1">
    <property type="nucleotide sequence ID" value="XM_046263833.1"/>
</dbReference>
<evidence type="ECO:0000313" key="5">
    <source>
        <dbReference type="Proteomes" id="UP000887229"/>
    </source>
</evidence>
<dbReference type="PANTHER" id="PTHR46910">
    <property type="entry name" value="TRANSCRIPTION FACTOR PDR1"/>
    <property type="match status" value="1"/>
</dbReference>